<gene>
    <name evidence="2" type="ORF">SNR37_000628</name>
</gene>
<keyword evidence="1" id="KW-0732">Signal</keyword>
<evidence type="ECO:0008006" key="4">
    <source>
        <dbReference type="Google" id="ProtNLM"/>
    </source>
</evidence>
<comment type="caution">
    <text evidence="2">The sequence shown here is derived from an EMBL/GenBank/DDBJ whole genome shotgun (WGS) entry which is preliminary data.</text>
</comment>
<dbReference type="Proteomes" id="UP001310248">
    <property type="component" value="Unassembled WGS sequence"/>
</dbReference>
<organism evidence="2 3">
    <name type="scientific">Agarivorans aestuarii</name>
    <dbReference type="NCBI Taxonomy" id="1563703"/>
    <lineage>
        <taxon>Bacteria</taxon>
        <taxon>Pseudomonadati</taxon>
        <taxon>Pseudomonadota</taxon>
        <taxon>Gammaproteobacteria</taxon>
        <taxon>Alteromonadales</taxon>
        <taxon>Alteromonadaceae</taxon>
        <taxon>Agarivorans</taxon>
    </lineage>
</organism>
<feature type="signal peptide" evidence="1">
    <location>
        <begin position="1"/>
        <end position="18"/>
    </location>
</feature>
<evidence type="ECO:0000313" key="2">
    <source>
        <dbReference type="EMBL" id="MEE1675303.1"/>
    </source>
</evidence>
<sequence length="92" mass="10248">MQKCLWLILLLVIGSAQAGNGTEVANINCNGTWIRSGTDKLELVSACGKPEYEEVVSGDNFNKLEGVLYNLKGKKYVVYLKTGRVVKIEWLR</sequence>
<reference evidence="2 3" key="2">
    <citation type="submission" date="2023-12" db="EMBL/GenBank/DDBJ databases">
        <authorList>
            <consortium name="Cladostephus spongiosus"/>
            <person name="Lorente B."/>
            <person name="Cabral C."/>
            <person name="Frias J."/>
            <person name="Faria J."/>
            <person name="Toubarro D."/>
        </authorList>
    </citation>
    <scope>NUCLEOTIDE SEQUENCE [LARGE SCALE GENOMIC DNA]</scope>
    <source>
        <strain evidence="2 3">ZMCS4</strain>
    </source>
</reference>
<evidence type="ECO:0000313" key="3">
    <source>
        <dbReference type="Proteomes" id="UP001310248"/>
    </source>
</evidence>
<dbReference type="EMBL" id="JAYDYW010000012">
    <property type="protein sequence ID" value="MEE1675303.1"/>
    <property type="molecule type" value="Genomic_DNA"/>
</dbReference>
<feature type="chain" id="PRO_5047259951" description="DUF2845 domain-containing protein" evidence="1">
    <location>
        <begin position="19"/>
        <end position="92"/>
    </location>
</feature>
<accession>A0ABU7G7D6</accession>
<name>A0ABU7G7D6_9ALTE</name>
<dbReference type="RefSeq" id="WP_329776239.1">
    <property type="nucleotide sequence ID" value="NZ_JAYDYW010000012.1"/>
</dbReference>
<evidence type="ECO:0000256" key="1">
    <source>
        <dbReference type="SAM" id="SignalP"/>
    </source>
</evidence>
<keyword evidence="3" id="KW-1185">Reference proteome</keyword>
<protein>
    <recommendedName>
        <fullName evidence="4">DUF2845 domain-containing protein</fullName>
    </recommendedName>
</protein>
<reference evidence="3" key="1">
    <citation type="submission" date="2023-07" db="EMBL/GenBank/DDBJ databases">
        <title>Draft genome sequence of Agarivorans aestuarii strain ZMCS4, a CAZymes producing bacteria isolated from the marine brown algae Clodostephus spongiosus.</title>
        <authorList>
            <person name="Lorente B."/>
            <person name="Cabral C."/>
            <person name="Frias J."/>
            <person name="Faria J."/>
            <person name="Toubarro D."/>
        </authorList>
    </citation>
    <scope>NUCLEOTIDE SEQUENCE [LARGE SCALE GENOMIC DNA]</scope>
    <source>
        <strain evidence="3">ZMCS4</strain>
    </source>
</reference>
<proteinExistence type="predicted"/>